<dbReference type="NCBIfam" id="TIGR02232">
    <property type="entry name" value="myxo_disulf_rpt"/>
    <property type="match status" value="3"/>
</dbReference>
<keyword evidence="5" id="KW-1133">Transmembrane helix</keyword>
<keyword evidence="1 6" id="KW-0732">Signal</keyword>
<dbReference type="Pfam" id="PF13948">
    <property type="entry name" value="DUF4215"/>
    <property type="match status" value="2"/>
</dbReference>
<feature type="transmembrane region" description="Helical" evidence="5">
    <location>
        <begin position="902"/>
        <end position="922"/>
    </location>
</feature>
<name>A0A1R2D3M2_9CILI</name>
<gene>
    <name evidence="7" type="ORF">SteCoe_717</name>
</gene>
<dbReference type="AlphaFoldDB" id="A0A1R2D3M2"/>
<feature type="transmembrane region" description="Helical" evidence="5">
    <location>
        <begin position="871"/>
        <end position="890"/>
    </location>
</feature>
<feature type="transmembrane region" description="Helical" evidence="5">
    <location>
        <begin position="1071"/>
        <end position="1092"/>
    </location>
</feature>
<keyword evidence="5" id="KW-0472">Membrane</keyword>
<feature type="transmembrane region" description="Helical" evidence="5">
    <location>
        <begin position="840"/>
        <end position="859"/>
    </location>
</feature>
<evidence type="ECO:0000256" key="6">
    <source>
        <dbReference type="SAM" id="SignalP"/>
    </source>
</evidence>
<sequence>MLFSIFVLIAQKALAEILQVNFTGLVPSFASYDTDPYFDPTIHQENIMYLTINDSEHIDIYVNSVLYSSLDFSGTIPLILSNGFNIITIQDSSSTDFIIPYSTCTDTHHTITIGSTVCGSYDCGTTTSTSLTFSTTISGYSIKLFSTTKRKTSWTSVSSSLTLQLAYGTNYLQVLYSTCAMVYKIYKTPDNSMLTDLELLNINAYFLPRFAPDYYVYIVSPKLDSIIGLIYSLKSVCQSSNDIVISSSTGQYADVTAKSGAVISGLTVAYPSDVVIIKGKDNSGKISYYYLSLEVKNRNRYLEELRIYQGIADNMTSYDQVTLCCNLPEIITVETFSDLVIHYTIAPFDYMTSPFSYMLVPEDLNAQVFINGSEYLASSKSLGVMIGNNHIEILVIAEDPGFNETYTLDFVMKNNDSTLLEFNAVGDLQPVFSSSTLVYRLYIDYYIQEITLEFIASDSKSNITIDDSYSLYSNISIANYTIPLLQLTQSISVKVYAETISLYTEYSFTIIKNDACGNGLRFSTAEQCDDGNNISNDGCDSFCMIENGYTCSGGSENSKDICKLIEDPANNNTNNNETTSVCGNGIVEQNEQCDNPKDNYCVNCIIVPPVCGNGILEKGEECDDGNLISSDGCSKCKKDSNGQICGDGLRYSSSSEKCDDGNSIPNDGCTNCTIDKEWTCTNTSLITNINPKPDTCTKTNSTIPSKNNTDPSNNATNHTIDNNKSEISISTYKDSGFEYVGTVTFFIACVSFISLFAVFAFNLSSKTTIGILPGLIFPLWVFQIIYCFKSASSDHPNYFSSFAWAHLQFYKPVKINKRSTLDIIGLDNNPGVLFIENLQYFWFIIFFIGFSHIICRFIISRSLLYKIFTFVYLTYYLASAIPVIYFAGISLVKPDFSSIQNTFSFCIAPCVLIFYISVLVFLKVSLKNNTISSESSDILKFMTKGLKVKKVVILLKIDRKPKNDEEKDKESESKSENGNESDMDPPKIVVESHSFDEDLNNSDGEAYTSAHRNLDKTDAKIRSEPISVYKYKSPEKSPTAEIEKSAFPYLYTSELGFFLFISFILASLQDFLIVSCSIVLFVLLSFIVFMIYKSPFEYIIYRVLHVFCPVLLVILVGFLFKDKTVGVYYVIIVLVFGILCAFIGQFADVFNEWMTSEPQEVREFAMPNLEPSVSYVRDSIPEERAPESATINHLSYDVSVSDVRLSIANYQ</sequence>
<feature type="signal peptide" evidence="6">
    <location>
        <begin position="1"/>
        <end position="15"/>
    </location>
</feature>
<dbReference type="OrthoDB" id="414391at2759"/>
<keyword evidence="5" id="KW-0812">Transmembrane</keyword>
<evidence type="ECO:0000256" key="5">
    <source>
        <dbReference type="SAM" id="Phobius"/>
    </source>
</evidence>
<evidence type="ECO:0000256" key="3">
    <source>
        <dbReference type="ARBA" id="ARBA00023157"/>
    </source>
</evidence>
<evidence type="ECO:0000313" key="8">
    <source>
        <dbReference type="Proteomes" id="UP000187209"/>
    </source>
</evidence>
<keyword evidence="2" id="KW-0677">Repeat</keyword>
<proteinExistence type="predicted"/>
<feature type="chain" id="PRO_5012006110" description="Cadherin-like beta sandwich domain-containing protein" evidence="6">
    <location>
        <begin position="16"/>
        <end position="1211"/>
    </location>
</feature>
<feature type="transmembrane region" description="Helical" evidence="5">
    <location>
        <begin position="1046"/>
        <end position="1065"/>
    </location>
</feature>
<feature type="region of interest" description="Disordered" evidence="4">
    <location>
        <begin position="701"/>
        <end position="720"/>
    </location>
</feature>
<dbReference type="InterPro" id="IPR011936">
    <property type="entry name" value="Myxo_disulph_rpt"/>
</dbReference>
<feature type="transmembrane region" description="Helical" evidence="5">
    <location>
        <begin position="768"/>
        <end position="786"/>
    </location>
</feature>
<protein>
    <recommendedName>
        <fullName evidence="9">Cadherin-like beta sandwich domain-containing protein</fullName>
    </recommendedName>
</protein>
<keyword evidence="8" id="KW-1185">Reference proteome</keyword>
<feature type="transmembrane region" description="Helical" evidence="5">
    <location>
        <begin position="1126"/>
        <end position="1147"/>
    </location>
</feature>
<evidence type="ECO:0008006" key="9">
    <source>
        <dbReference type="Google" id="ProtNLM"/>
    </source>
</evidence>
<comment type="caution">
    <text evidence="7">The sequence shown here is derived from an EMBL/GenBank/DDBJ whole genome shotgun (WGS) entry which is preliminary data.</text>
</comment>
<organism evidence="7 8">
    <name type="scientific">Stentor coeruleus</name>
    <dbReference type="NCBI Taxonomy" id="5963"/>
    <lineage>
        <taxon>Eukaryota</taxon>
        <taxon>Sar</taxon>
        <taxon>Alveolata</taxon>
        <taxon>Ciliophora</taxon>
        <taxon>Postciliodesmatophora</taxon>
        <taxon>Heterotrichea</taxon>
        <taxon>Heterotrichida</taxon>
        <taxon>Stentoridae</taxon>
        <taxon>Stentor</taxon>
    </lineage>
</organism>
<evidence type="ECO:0000313" key="7">
    <source>
        <dbReference type="EMBL" id="OMJ95821.1"/>
    </source>
</evidence>
<feature type="transmembrane region" description="Helical" evidence="5">
    <location>
        <begin position="1099"/>
        <end position="1120"/>
    </location>
</feature>
<keyword evidence="3" id="KW-1015">Disulfide bond</keyword>
<evidence type="ECO:0000256" key="1">
    <source>
        <dbReference type="ARBA" id="ARBA00022729"/>
    </source>
</evidence>
<feature type="region of interest" description="Disordered" evidence="4">
    <location>
        <begin position="963"/>
        <end position="986"/>
    </location>
</feature>
<feature type="compositionally biased region" description="Basic and acidic residues" evidence="4">
    <location>
        <begin position="963"/>
        <end position="977"/>
    </location>
</feature>
<accession>A0A1R2D3M2</accession>
<evidence type="ECO:0000256" key="4">
    <source>
        <dbReference type="SAM" id="MobiDB-lite"/>
    </source>
</evidence>
<dbReference type="Proteomes" id="UP000187209">
    <property type="component" value="Unassembled WGS sequence"/>
</dbReference>
<reference evidence="7 8" key="1">
    <citation type="submission" date="2016-11" db="EMBL/GenBank/DDBJ databases">
        <title>The macronuclear genome of Stentor coeruleus: a giant cell with tiny introns.</title>
        <authorList>
            <person name="Slabodnick M."/>
            <person name="Ruby J.G."/>
            <person name="Reiff S.B."/>
            <person name="Swart E.C."/>
            <person name="Gosai S."/>
            <person name="Prabakaran S."/>
            <person name="Witkowska E."/>
            <person name="Larue G.E."/>
            <person name="Fisher S."/>
            <person name="Freeman R.M."/>
            <person name="Gunawardena J."/>
            <person name="Chu W."/>
            <person name="Stover N.A."/>
            <person name="Gregory B.D."/>
            <person name="Nowacki M."/>
            <person name="Derisi J."/>
            <person name="Roy S.W."/>
            <person name="Marshall W.F."/>
            <person name="Sood P."/>
        </authorList>
    </citation>
    <scope>NUCLEOTIDE SEQUENCE [LARGE SCALE GENOMIC DNA]</scope>
    <source>
        <strain evidence="7">WM001</strain>
    </source>
</reference>
<dbReference type="EMBL" id="MPUH01000007">
    <property type="protein sequence ID" value="OMJ95821.1"/>
    <property type="molecule type" value="Genomic_DNA"/>
</dbReference>
<dbReference type="PANTHER" id="PTHR38934:SF6">
    <property type="entry name" value="CHROMOSOME UNDETERMINED SCAFFOLD_176, WHOLE GENOME SHOTGUN SEQUENCE"/>
    <property type="match status" value="1"/>
</dbReference>
<feature type="transmembrane region" description="Helical" evidence="5">
    <location>
        <begin position="739"/>
        <end position="761"/>
    </location>
</feature>
<dbReference type="PANTHER" id="PTHR38934">
    <property type="entry name" value="HYPHALLY REGULATED CELL WALL PROTEIN 1"/>
    <property type="match status" value="1"/>
</dbReference>
<evidence type="ECO:0000256" key="2">
    <source>
        <dbReference type="ARBA" id="ARBA00022737"/>
    </source>
</evidence>